<organism evidence="2 3">
    <name type="scientific">Parasponia andersonii</name>
    <name type="common">Sponia andersonii</name>
    <dbReference type="NCBI Taxonomy" id="3476"/>
    <lineage>
        <taxon>Eukaryota</taxon>
        <taxon>Viridiplantae</taxon>
        <taxon>Streptophyta</taxon>
        <taxon>Embryophyta</taxon>
        <taxon>Tracheophyta</taxon>
        <taxon>Spermatophyta</taxon>
        <taxon>Magnoliopsida</taxon>
        <taxon>eudicotyledons</taxon>
        <taxon>Gunneridae</taxon>
        <taxon>Pentapetalae</taxon>
        <taxon>rosids</taxon>
        <taxon>fabids</taxon>
        <taxon>Rosales</taxon>
        <taxon>Cannabaceae</taxon>
        <taxon>Parasponia</taxon>
    </lineage>
</organism>
<proteinExistence type="predicted"/>
<gene>
    <name evidence="2" type="ORF">PanWU01x14_079050</name>
</gene>
<evidence type="ECO:0000313" key="3">
    <source>
        <dbReference type="Proteomes" id="UP000237105"/>
    </source>
</evidence>
<evidence type="ECO:0000256" key="1">
    <source>
        <dbReference type="SAM" id="Phobius"/>
    </source>
</evidence>
<feature type="non-terminal residue" evidence="2">
    <location>
        <position position="1"/>
    </location>
</feature>
<keyword evidence="1" id="KW-0472">Membrane</keyword>
<evidence type="ECO:0000313" key="2">
    <source>
        <dbReference type="EMBL" id="PON70531.1"/>
    </source>
</evidence>
<feature type="transmembrane region" description="Helical" evidence="1">
    <location>
        <begin position="112"/>
        <end position="135"/>
    </location>
</feature>
<feature type="transmembrane region" description="Helical" evidence="1">
    <location>
        <begin position="88"/>
        <end position="106"/>
    </location>
</feature>
<feature type="transmembrane region" description="Helical" evidence="1">
    <location>
        <begin position="147"/>
        <end position="172"/>
    </location>
</feature>
<protein>
    <submittedName>
        <fullName evidence="2">Uncharacterized protein</fullName>
    </submittedName>
</protein>
<sequence>QKLAKFLCGIDLKGHVQLLHLLLYFFLSLQLCFSTLQLPSTPLLLLPSTRLSTFDHINRRIVFSLLLLLCDTGQLIFTLCLRRLLQPLPFNNLILLYLSPLLPLLPPQFTTTLFIILSIVIITTTQFILIGALTSTNIHIPNFMNPALLLLHLLPCLLILTNSFTPFLLLFLRLQLGLNSLNLQPRIRQRLVNRQRKRLQQLHVEGPHIPPLPRHDLHDPIDGRHHILHNRFRAHRRLGDPHHATSPRPQEQQRRATRPLDLLLPILVPQIHGHWDLLLLEELLPQQPGQERHDALIGEEHVVGVAELALGLEGLVVGLELGEPEDLGDGDSFGTDLLRGVVFGEIRLGPVVDDEA</sequence>
<accession>A0A2P5DB67</accession>
<dbReference type="Proteomes" id="UP000237105">
    <property type="component" value="Unassembled WGS sequence"/>
</dbReference>
<feature type="transmembrane region" description="Helical" evidence="1">
    <location>
        <begin position="61"/>
        <end position="81"/>
    </location>
</feature>
<keyword evidence="3" id="KW-1185">Reference proteome</keyword>
<keyword evidence="1" id="KW-1133">Transmembrane helix</keyword>
<dbReference type="AlphaFoldDB" id="A0A2P5DB67"/>
<reference evidence="3" key="1">
    <citation type="submission" date="2016-06" db="EMBL/GenBank/DDBJ databases">
        <title>Parallel loss of symbiosis genes in relatives of nitrogen-fixing non-legume Parasponia.</title>
        <authorList>
            <person name="Van Velzen R."/>
            <person name="Holmer R."/>
            <person name="Bu F."/>
            <person name="Rutten L."/>
            <person name="Van Zeijl A."/>
            <person name="Liu W."/>
            <person name="Santuari L."/>
            <person name="Cao Q."/>
            <person name="Sharma T."/>
            <person name="Shen D."/>
            <person name="Roswanjaya Y."/>
            <person name="Wardhani T."/>
            <person name="Kalhor M.S."/>
            <person name="Jansen J."/>
            <person name="Van den Hoogen J."/>
            <person name="Gungor B."/>
            <person name="Hartog M."/>
            <person name="Hontelez J."/>
            <person name="Verver J."/>
            <person name="Yang W.-C."/>
            <person name="Schijlen E."/>
            <person name="Repin R."/>
            <person name="Schilthuizen M."/>
            <person name="Schranz E."/>
            <person name="Heidstra R."/>
            <person name="Miyata K."/>
            <person name="Fedorova E."/>
            <person name="Kohlen W."/>
            <person name="Bisseling T."/>
            <person name="Smit S."/>
            <person name="Geurts R."/>
        </authorList>
    </citation>
    <scope>NUCLEOTIDE SEQUENCE [LARGE SCALE GENOMIC DNA]</scope>
    <source>
        <strain evidence="3">cv. WU1-14</strain>
    </source>
</reference>
<name>A0A2P5DB67_PARAD</name>
<comment type="caution">
    <text evidence="2">The sequence shown here is derived from an EMBL/GenBank/DDBJ whole genome shotgun (WGS) entry which is preliminary data.</text>
</comment>
<keyword evidence="1" id="KW-0812">Transmembrane</keyword>
<dbReference type="OrthoDB" id="10525568at2759"/>
<feature type="transmembrane region" description="Helical" evidence="1">
    <location>
        <begin position="21"/>
        <end position="41"/>
    </location>
</feature>
<dbReference type="EMBL" id="JXTB01000049">
    <property type="protein sequence ID" value="PON70531.1"/>
    <property type="molecule type" value="Genomic_DNA"/>
</dbReference>